<sequence length="62" mass="7126">MSLELIYPKTPKIDYLDAVSRKTTLIISTSNEASYNRKNENTNTNVDSDRMLTVTPLKRVHQ</sequence>
<organism evidence="1">
    <name type="scientific">Anguilla anguilla</name>
    <name type="common">European freshwater eel</name>
    <name type="synonym">Muraena anguilla</name>
    <dbReference type="NCBI Taxonomy" id="7936"/>
    <lineage>
        <taxon>Eukaryota</taxon>
        <taxon>Metazoa</taxon>
        <taxon>Chordata</taxon>
        <taxon>Craniata</taxon>
        <taxon>Vertebrata</taxon>
        <taxon>Euteleostomi</taxon>
        <taxon>Actinopterygii</taxon>
        <taxon>Neopterygii</taxon>
        <taxon>Teleostei</taxon>
        <taxon>Anguilliformes</taxon>
        <taxon>Anguillidae</taxon>
        <taxon>Anguilla</taxon>
    </lineage>
</organism>
<evidence type="ECO:0000313" key="1">
    <source>
        <dbReference type="EMBL" id="JAH70370.1"/>
    </source>
</evidence>
<protein>
    <submittedName>
        <fullName evidence="1">Uncharacterized protein</fullName>
    </submittedName>
</protein>
<accession>A0A0E9UYW7</accession>
<dbReference type="AlphaFoldDB" id="A0A0E9UYW7"/>
<reference evidence="1" key="2">
    <citation type="journal article" date="2015" name="Fish Shellfish Immunol.">
        <title>Early steps in the European eel (Anguilla anguilla)-Vibrio vulnificus interaction in the gills: Role of the RtxA13 toxin.</title>
        <authorList>
            <person name="Callol A."/>
            <person name="Pajuelo D."/>
            <person name="Ebbesson L."/>
            <person name="Teles M."/>
            <person name="MacKenzie S."/>
            <person name="Amaro C."/>
        </authorList>
    </citation>
    <scope>NUCLEOTIDE SEQUENCE</scope>
</reference>
<reference evidence="1" key="1">
    <citation type="submission" date="2014-11" db="EMBL/GenBank/DDBJ databases">
        <authorList>
            <person name="Amaro Gonzalez C."/>
        </authorList>
    </citation>
    <scope>NUCLEOTIDE SEQUENCE</scope>
</reference>
<name>A0A0E9UYW7_ANGAN</name>
<dbReference type="EMBL" id="GBXM01038207">
    <property type="protein sequence ID" value="JAH70370.1"/>
    <property type="molecule type" value="Transcribed_RNA"/>
</dbReference>
<proteinExistence type="predicted"/>